<dbReference type="InterPro" id="IPR010177">
    <property type="entry name" value="Paired_CXXCH_1"/>
</dbReference>
<evidence type="ECO:0000259" key="2">
    <source>
        <dbReference type="Pfam" id="PF09699"/>
    </source>
</evidence>
<keyword evidence="1" id="KW-0732">Signal</keyword>
<dbReference type="InterPro" id="IPR036280">
    <property type="entry name" value="Multihaem_cyt_sf"/>
</dbReference>
<protein>
    <recommendedName>
        <fullName evidence="2">Doubled CXXCH motif domain-containing protein</fullName>
    </recommendedName>
</protein>
<dbReference type="EMBL" id="AAEW02000022">
    <property type="protein sequence ID" value="EAT14560.1"/>
    <property type="molecule type" value="Genomic_DNA"/>
</dbReference>
<dbReference type="Gene3D" id="1.10.1130.10">
    <property type="entry name" value="Flavocytochrome C3, Chain A"/>
    <property type="match status" value="3"/>
</dbReference>
<dbReference type="AlphaFoldDB" id="Q1JWC3"/>
<sequence>MMCSAHAKRLSAGLLLFISLVFCASLCFGEITAVPLTGADCIKCHHQPSVDIRDHGGAHRDDMGCLGCHDNHPPLGDAIIPECSDCHNGDDHKHFTLKNCSSCHNPHAPGINDLSALDEPKVACLSCHDDVGTTMDKTPSLHAEQQCNDCHTEHGTEKGQFSTCIDCHDKHSPEMTYQDCLGCHQPHAPTTYLWDNDTPADHCAACHEDQVNELLAKGEAHSSDIHCSDCHTAHPPHEEGVIPSCADCHAPSDHPHYKLDNCTACHRPHAPLEIDLTAVSPIKPVCISCHEAPQQEMTQWPSAHNEMDCNECHQEHGEAMSCLDCHDGHNDTMSYRDCLRCHQPHSPLALRFSQAGIRSDLCGSCHRGQLKQLSANTTGHADVQCVFCHRRTHKVILSCDNCHGEPHDSSIHQHFTDCGQCHNGPHNLKN</sequence>
<dbReference type="OrthoDB" id="5477228at2"/>
<feature type="domain" description="Doubled CXXCH motif" evidence="2">
    <location>
        <begin position="254"/>
        <end position="292"/>
    </location>
</feature>
<dbReference type="Proteomes" id="UP000005695">
    <property type="component" value="Unassembled WGS sequence"/>
</dbReference>
<reference evidence="3" key="1">
    <citation type="submission" date="2006-05" db="EMBL/GenBank/DDBJ databases">
        <title>Annotation of the draft genome assembly of Desulfuromonas acetoxidans DSM 684.</title>
        <authorList>
            <consortium name="US DOE Joint Genome Institute (JGI-ORNL)"/>
            <person name="Larimer F."/>
            <person name="Land M."/>
            <person name="Hauser L."/>
        </authorList>
    </citation>
    <scope>NUCLEOTIDE SEQUENCE [LARGE SCALE GENOMIC DNA]</scope>
    <source>
        <strain evidence="3">DSM 684</strain>
    </source>
</reference>
<accession>Q1JWC3</accession>
<dbReference type="InterPro" id="IPR051829">
    <property type="entry name" value="Multiheme_Cytochr_ET"/>
</dbReference>
<evidence type="ECO:0000313" key="4">
    <source>
        <dbReference type="Proteomes" id="UP000005695"/>
    </source>
</evidence>
<dbReference type="Gene3D" id="3.90.10.10">
    <property type="entry name" value="Cytochrome C3"/>
    <property type="match status" value="1"/>
</dbReference>
<dbReference type="PANTHER" id="PTHR35038:SF6">
    <property type="entry name" value="SURFACE LOCALIZED DECAHEME CYTOCHROME C LIPOPROTEIN"/>
    <property type="match status" value="1"/>
</dbReference>
<organism evidence="3 4">
    <name type="scientific">Desulfuromonas acetoxidans (strain DSM 684 / 11070)</name>
    <dbReference type="NCBI Taxonomy" id="281689"/>
    <lineage>
        <taxon>Bacteria</taxon>
        <taxon>Pseudomonadati</taxon>
        <taxon>Thermodesulfobacteriota</taxon>
        <taxon>Desulfuromonadia</taxon>
        <taxon>Desulfuromonadales</taxon>
        <taxon>Desulfuromonadaceae</taxon>
        <taxon>Desulfuromonas</taxon>
    </lineage>
</organism>
<keyword evidence="4" id="KW-1185">Reference proteome</keyword>
<proteinExistence type="predicted"/>
<dbReference type="RefSeq" id="WP_006002535.1">
    <property type="nucleotide sequence ID" value="NZ_AAEW02000022.1"/>
</dbReference>
<dbReference type="Pfam" id="PF09699">
    <property type="entry name" value="Paired_CXXCH_1"/>
    <property type="match status" value="2"/>
</dbReference>
<evidence type="ECO:0000256" key="1">
    <source>
        <dbReference type="ARBA" id="ARBA00022729"/>
    </source>
</evidence>
<evidence type="ECO:0000313" key="3">
    <source>
        <dbReference type="EMBL" id="EAT14560.1"/>
    </source>
</evidence>
<gene>
    <name evidence="3" type="ORF">Dace_0359</name>
</gene>
<reference evidence="3" key="2">
    <citation type="submission" date="2006-05" db="EMBL/GenBank/DDBJ databases">
        <title>Sequencing of the draft genome and assembly of Desulfuromonas acetoxidans DSM 684.</title>
        <authorList>
            <consortium name="US DOE Joint Genome Institute (JGI-PGF)"/>
            <person name="Copeland A."/>
            <person name="Lucas S."/>
            <person name="Lapidus A."/>
            <person name="Barry K."/>
            <person name="Detter J.C."/>
            <person name="Glavina del Rio T."/>
            <person name="Hammon N."/>
            <person name="Israni S."/>
            <person name="Dalin E."/>
            <person name="Tice H."/>
            <person name="Bruce D."/>
            <person name="Pitluck S."/>
            <person name="Richardson P."/>
        </authorList>
    </citation>
    <scope>NUCLEOTIDE SEQUENCE [LARGE SCALE GENOMIC DNA]</scope>
    <source>
        <strain evidence="3">DSM 684</strain>
    </source>
</reference>
<dbReference type="PANTHER" id="PTHR35038">
    <property type="entry name" value="DISSIMILATORY SULFITE REDUCTASE SIRA"/>
    <property type="match status" value="1"/>
</dbReference>
<name>Q1JWC3_DESA6</name>
<feature type="domain" description="Doubled CXXCH motif" evidence="2">
    <location>
        <begin position="92"/>
        <end position="131"/>
    </location>
</feature>
<comment type="caution">
    <text evidence="3">The sequence shown here is derived from an EMBL/GenBank/DDBJ whole genome shotgun (WGS) entry which is preliminary data.</text>
</comment>
<dbReference type="GO" id="GO:0016491">
    <property type="term" value="F:oxidoreductase activity"/>
    <property type="evidence" value="ECO:0007669"/>
    <property type="project" value="TreeGrafter"/>
</dbReference>
<dbReference type="SUPFAM" id="SSF48695">
    <property type="entry name" value="Multiheme cytochromes"/>
    <property type="match status" value="1"/>
</dbReference>